<dbReference type="PANTHER" id="PTHR11461:SF49">
    <property type="entry name" value="PLASMINOGEN ACTIVATOR INHIBITOR 1"/>
    <property type="match status" value="1"/>
</dbReference>
<evidence type="ECO:0000313" key="16">
    <source>
        <dbReference type="Proteomes" id="UP000002279"/>
    </source>
</evidence>
<dbReference type="Pfam" id="PF00079">
    <property type="entry name" value="Serpin"/>
    <property type="match status" value="1"/>
</dbReference>
<dbReference type="FunFam" id="2.30.39.10:FF:000006">
    <property type="entry name" value="Plasminogen activator inhibitor 1"/>
    <property type="match status" value="1"/>
</dbReference>
<comment type="similarity">
    <text evidence="2 12">Belongs to the serpin family.</text>
</comment>
<dbReference type="KEGG" id="oaa:100090599"/>
<evidence type="ECO:0000256" key="2">
    <source>
        <dbReference type="ARBA" id="ARBA00009500"/>
    </source>
</evidence>
<comment type="subunit">
    <text evidence="11">Forms a heterodimer with TMPRSS7. Interacts with VTN. Binds LRP1B; binding is followed by internalization and degradation. Interacts with PPP1CB. In complex with PLAU/uPA, interacts with PLAUR/uPAR. Interacts with SORL1 and LRP1, either alone or in complex with PLAU; these interactions are abolished in the presence of LRPAP1/RAP. The ternary complex composed of PLAUR-PLAU-PAI1 also interacts with SORL1. Interacts with PLAT/tPA. Also interacts with SORL1, when complexed to PLAT/tPA.</text>
</comment>
<accession>K7EAR8</accession>
<dbReference type="InParanoid" id="K7EAR8"/>
<evidence type="ECO:0000256" key="11">
    <source>
        <dbReference type="ARBA" id="ARBA00066062"/>
    </source>
</evidence>
<dbReference type="InterPro" id="IPR042178">
    <property type="entry name" value="Serpin_sf_1"/>
</dbReference>
<dbReference type="GO" id="GO:0070495">
    <property type="term" value="P:negative regulation of thrombin-activated receptor signaling pathway"/>
    <property type="evidence" value="ECO:0007669"/>
    <property type="project" value="Ensembl"/>
</dbReference>
<dbReference type="GO" id="GO:0033629">
    <property type="term" value="P:negative regulation of cell adhesion mediated by integrin"/>
    <property type="evidence" value="ECO:0007669"/>
    <property type="project" value="Ensembl"/>
</dbReference>
<dbReference type="GO" id="GO:0051918">
    <property type="term" value="P:negative regulation of fibrinolysis"/>
    <property type="evidence" value="ECO:0007669"/>
    <property type="project" value="Ensembl"/>
</dbReference>
<keyword evidence="3" id="KW-0964">Secreted</keyword>
<dbReference type="RefSeq" id="XP_028912157.1">
    <property type="nucleotide sequence ID" value="XM_029056324.2"/>
</dbReference>
<evidence type="ECO:0000259" key="14">
    <source>
        <dbReference type="SMART" id="SM00093"/>
    </source>
</evidence>
<dbReference type="PROSITE" id="PS00284">
    <property type="entry name" value="SERPIN"/>
    <property type="match status" value="1"/>
</dbReference>
<dbReference type="HOGENOM" id="CLU_1431147_0_0_1"/>
<evidence type="ECO:0000256" key="1">
    <source>
        <dbReference type="ARBA" id="ARBA00004613"/>
    </source>
</evidence>
<dbReference type="OrthoDB" id="8179360at2759"/>
<dbReference type="GO" id="GO:0097187">
    <property type="term" value="P:dentinogenesis"/>
    <property type="evidence" value="ECO:0007669"/>
    <property type="project" value="Ensembl"/>
</dbReference>
<dbReference type="GO" id="GO:0048260">
    <property type="term" value="P:positive regulation of receptor-mediated endocytosis"/>
    <property type="evidence" value="ECO:0007669"/>
    <property type="project" value="Ensembl"/>
</dbReference>
<dbReference type="PANTHER" id="PTHR11461">
    <property type="entry name" value="SERINE PROTEASE INHIBITOR, SERPIN"/>
    <property type="match status" value="1"/>
</dbReference>
<dbReference type="GO" id="GO:0032757">
    <property type="term" value="P:positive regulation of interleukin-8 production"/>
    <property type="evidence" value="ECO:0007669"/>
    <property type="project" value="Ensembl"/>
</dbReference>
<evidence type="ECO:0000256" key="5">
    <source>
        <dbReference type="ARBA" id="ARBA00022729"/>
    </source>
</evidence>
<dbReference type="GO" id="GO:0061044">
    <property type="term" value="P:negative regulation of vascular wound healing"/>
    <property type="evidence" value="ECO:0000318"/>
    <property type="project" value="GO_Central"/>
</dbReference>
<dbReference type="GO" id="GO:1901331">
    <property type="term" value="P:positive regulation of odontoblast differentiation"/>
    <property type="evidence" value="ECO:0007669"/>
    <property type="project" value="Ensembl"/>
</dbReference>
<dbReference type="GO" id="GO:0090026">
    <property type="term" value="P:positive regulation of monocyte chemotaxis"/>
    <property type="evidence" value="ECO:0007669"/>
    <property type="project" value="Ensembl"/>
</dbReference>
<dbReference type="eggNOG" id="KOG2392">
    <property type="taxonomic scope" value="Eukaryota"/>
</dbReference>
<evidence type="ECO:0000256" key="9">
    <source>
        <dbReference type="ARBA" id="ARBA00041825"/>
    </source>
</evidence>
<dbReference type="CTD" id="5054"/>
<evidence type="ECO:0000256" key="7">
    <source>
        <dbReference type="ARBA" id="ARBA00023180"/>
    </source>
</evidence>
<sequence>MQLTAAVACLVLLSLPSRGSEGRPHGGPSRAARLATDFGVKVYREVVRGSGDRNVVFSPYGVSSALGMLQLTAAGRTRRQLGDAMGYDPDEKGLALDLRRLRKELTGPQNKDEVSTVDAVFVQRDVELVPGFMPHFFSAFRTTVKQVDFSEVDRALYIINDWVKKHTEGMIGDFLGEGAVDQLTRLVLVNALSFKGQWKLPFPVKNTHDRLFHKSDGSAVSVRMMAQLGKFNYTEFSTSDGRIYDILELPYHGDSLSMIVAAPYDKTVPLSALTSILDAQLIDQWKRNMTRLTRLLILPKFSLEFEADLRRPLESLGMKDMFKPSLADFSSLSDQEALYVSRALQKAKIEVNESGTVASAATAIRISARMVPLEVIMDRPFLFLVRHNPTGTILFTGQVMEP</sequence>
<dbReference type="GO" id="GO:1902042">
    <property type="term" value="P:negative regulation of extrinsic apoptotic signaling pathway via death domain receptors"/>
    <property type="evidence" value="ECO:0007669"/>
    <property type="project" value="Ensembl"/>
</dbReference>
<dbReference type="GO" id="GO:2001045">
    <property type="term" value="P:negative regulation of integrin-mediated signaling pathway"/>
    <property type="evidence" value="ECO:0007669"/>
    <property type="project" value="Ensembl"/>
</dbReference>
<feature type="domain" description="Serpin" evidence="14">
    <location>
        <begin position="40"/>
        <end position="402"/>
    </location>
</feature>
<dbReference type="FunFam" id="3.30.497.10:FF:000006">
    <property type="entry name" value="Plasminogen activator inhibitor 1"/>
    <property type="match status" value="1"/>
</dbReference>
<dbReference type="GO" id="GO:0030195">
    <property type="term" value="P:negative regulation of blood coagulation"/>
    <property type="evidence" value="ECO:0007669"/>
    <property type="project" value="Ensembl"/>
</dbReference>
<dbReference type="GO" id="GO:0004867">
    <property type="term" value="F:serine-type endopeptidase inhibitor activity"/>
    <property type="evidence" value="ECO:0000318"/>
    <property type="project" value="GO_Central"/>
</dbReference>
<dbReference type="SUPFAM" id="SSF56574">
    <property type="entry name" value="Serpins"/>
    <property type="match status" value="1"/>
</dbReference>
<keyword evidence="16" id="KW-1185">Reference proteome</keyword>
<dbReference type="STRING" id="9258.ENSOANP00000030625"/>
<dbReference type="GO" id="GO:0045766">
    <property type="term" value="P:positive regulation of angiogenesis"/>
    <property type="evidence" value="ECO:0007669"/>
    <property type="project" value="Ensembl"/>
</dbReference>
<keyword evidence="5 13" id="KW-0732">Signal</keyword>
<dbReference type="GO" id="GO:0010757">
    <property type="term" value="P:negative regulation of plasminogen activation"/>
    <property type="evidence" value="ECO:0000318"/>
    <property type="project" value="GO_Central"/>
</dbReference>
<dbReference type="GeneTree" id="ENSGT00940000160621"/>
<dbReference type="GO" id="GO:0070062">
    <property type="term" value="C:extracellular exosome"/>
    <property type="evidence" value="ECO:0007669"/>
    <property type="project" value="Ensembl"/>
</dbReference>
<dbReference type="Gene3D" id="3.30.497.10">
    <property type="entry name" value="Antithrombin, subunit I, domain 2"/>
    <property type="match status" value="1"/>
</dbReference>
<dbReference type="Ensembl" id="ENSOANT00000039864.2">
    <property type="protein sequence ID" value="ENSOANP00000030625.2"/>
    <property type="gene ID" value="ENSOANG00000031960.2"/>
</dbReference>
<dbReference type="Bgee" id="ENSOANG00000031960">
    <property type="expression patterns" value="Expressed in fibroblast and 7 other cell types or tissues"/>
</dbReference>
<evidence type="ECO:0000256" key="4">
    <source>
        <dbReference type="ARBA" id="ARBA00022690"/>
    </source>
</evidence>
<dbReference type="GO" id="GO:0005615">
    <property type="term" value="C:extracellular space"/>
    <property type="evidence" value="ECO:0000318"/>
    <property type="project" value="GO_Central"/>
</dbReference>
<dbReference type="InterPro" id="IPR000215">
    <property type="entry name" value="Serpin_fam"/>
</dbReference>
<dbReference type="InterPro" id="IPR042185">
    <property type="entry name" value="Serpin_sf_2"/>
</dbReference>
<evidence type="ECO:0000256" key="10">
    <source>
        <dbReference type="ARBA" id="ARBA00043166"/>
    </source>
</evidence>
<organism evidence="15 16">
    <name type="scientific">Ornithorhynchus anatinus</name>
    <name type="common">Duckbill platypus</name>
    <dbReference type="NCBI Taxonomy" id="9258"/>
    <lineage>
        <taxon>Eukaryota</taxon>
        <taxon>Metazoa</taxon>
        <taxon>Chordata</taxon>
        <taxon>Craniata</taxon>
        <taxon>Vertebrata</taxon>
        <taxon>Euteleostomi</taxon>
        <taxon>Mammalia</taxon>
        <taxon>Monotremata</taxon>
        <taxon>Ornithorhynchidae</taxon>
        <taxon>Ornithorhynchus</taxon>
    </lineage>
</organism>
<dbReference type="GO" id="GO:0035491">
    <property type="term" value="P:positive regulation of leukotriene production involved in inflammatory response"/>
    <property type="evidence" value="ECO:0007669"/>
    <property type="project" value="Ensembl"/>
</dbReference>
<dbReference type="GO" id="GO:2000098">
    <property type="term" value="P:negative regulation of smooth muscle cell-matrix adhesion"/>
    <property type="evidence" value="ECO:0007669"/>
    <property type="project" value="Ensembl"/>
</dbReference>
<keyword evidence="4" id="KW-0646">Protease inhibitor</keyword>
<dbReference type="GO" id="GO:0005102">
    <property type="term" value="F:signaling receptor binding"/>
    <property type="evidence" value="ECO:0007669"/>
    <property type="project" value="Ensembl"/>
</dbReference>
<evidence type="ECO:0000313" key="15">
    <source>
        <dbReference type="Ensembl" id="ENSOANP00000030625.2"/>
    </source>
</evidence>
<evidence type="ECO:0000256" key="12">
    <source>
        <dbReference type="RuleBase" id="RU000411"/>
    </source>
</evidence>
<feature type="chain" id="PRO_5027708481" description="Plasminogen activator inhibitor 1" evidence="13">
    <location>
        <begin position="23"/>
        <end position="402"/>
    </location>
</feature>
<comment type="subcellular location">
    <subcellularLocation>
        <location evidence="1">Secreted</location>
    </subcellularLocation>
</comment>
<dbReference type="GO" id="GO:0014912">
    <property type="term" value="P:negative regulation of smooth muscle cell migration"/>
    <property type="evidence" value="ECO:0007669"/>
    <property type="project" value="Ensembl"/>
</dbReference>
<proteinExistence type="inferred from homology"/>
<dbReference type="GO" id="GO:0097180">
    <property type="term" value="C:serine protease inhibitor complex"/>
    <property type="evidence" value="ECO:0007669"/>
    <property type="project" value="Ensembl"/>
</dbReference>
<dbReference type="InterPro" id="IPR036186">
    <property type="entry name" value="Serpin_sf"/>
</dbReference>
<dbReference type="InterPro" id="IPR023795">
    <property type="entry name" value="Serpin_CS"/>
</dbReference>
<dbReference type="GO" id="GO:2000352">
    <property type="term" value="P:negative regulation of endothelial cell apoptotic process"/>
    <property type="evidence" value="ECO:0007669"/>
    <property type="project" value="Ensembl"/>
</dbReference>
<keyword evidence="7" id="KW-0325">Glycoprotein</keyword>
<dbReference type="GO" id="GO:0001525">
    <property type="term" value="P:angiogenesis"/>
    <property type="evidence" value="ECO:0007669"/>
    <property type="project" value="Ensembl"/>
</dbReference>
<protein>
    <recommendedName>
        <fullName evidence="8">Plasminogen activator inhibitor 1</fullName>
    </recommendedName>
    <alternativeName>
        <fullName evidence="9">Endothelial plasminogen activator inhibitor</fullName>
    </alternativeName>
    <alternativeName>
        <fullName evidence="10">Serpin E1</fullName>
    </alternativeName>
</protein>
<keyword evidence="6" id="KW-0722">Serine protease inhibitor</keyword>
<dbReference type="GO" id="GO:0050820">
    <property type="term" value="P:positive regulation of coagulation"/>
    <property type="evidence" value="ECO:0000318"/>
    <property type="project" value="GO_Central"/>
</dbReference>
<dbReference type="GO" id="GO:0002020">
    <property type="term" value="F:protease binding"/>
    <property type="evidence" value="ECO:0007669"/>
    <property type="project" value="Ensembl"/>
</dbReference>
<evidence type="ECO:0000256" key="13">
    <source>
        <dbReference type="SAM" id="SignalP"/>
    </source>
</evidence>
<evidence type="ECO:0000256" key="8">
    <source>
        <dbReference type="ARBA" id="ARBA00040523"/>
    </source>
</evidence>
<dbReference type="Proteomes" id="UP000002279">
    <property type="component" value="Chromosome X5"/>
</dbReference>
<dbReference type="SMART" id="SM00093">
    <property type="entry name" value="SERPIN"/>
    <property type="match status" value="1"/>
</dbReference>
<dbReference type="GO" id="GO:0050829">
    <property type="term" value="P:defense response to Gram-negative bacterium"/>
    <property type="evidence" value="ECO:0007669"/>
    <property type="project" value="Ensembl"/>
</dbReference>
<reference evidence="15" key="2">
    <citation type="submission" date="2025-08" db="UniProtKB">
        <authorList>
            <consortium name="Ensembl"/>
        </authorList>
    </citation>
    <scope>IDENTIFICATION</scope>
    <source>
        <strain evidence="15">Glennie</strain>
    </source>
</reference>
<feature type="signal peptide" evidence="13">
    <location>
        <begin position="1"/>
        <end position="22"/>
    </location>
</feature>
<dbReference type="FunCoup" id="K7EAR8">
    <property type="interactions" value="483"/>
</dbReference>
<dbReference type="GO" id="GO:0031012">
    <property type="term" value="C:extracellular matrix"/>
    <property type="evidence" value="ECO:0007669"/>
    <property type="project" value="Ensembl"/>
</dbReference>
<name>K7EAR8_ORNAN</name>
<reference evidence="15 16" key="1">
    <citation type="journal article" date="2008" name="Nature">
        <title>Genome analysis of the platypus reveals unique signatures of evolution.</title>
        <authorList>
            <person name="Warren W.C."/>
            <person name="Hillier L.W."/>
            <person name="Marshall Graves J.A."/>
            <person name="Birney E."/>
            <person name="Ponting C.P."/>
            <person name="Grutzner F."/>
            <person name="Belov K."/>
            <person name="Miller W."/>
            <person name="Clarke L."/>
            <person name="Chinwalla A.T."/>
            <person name="Yang S.P."/>
            <person name="Heger A."/>
            <person name="Locke D.P."/>
            <person name="Miethke P."/>
            <person name="Waters P.D."/>
            <person name="Veyrunes F."/>
            <person name="Fulton L."/>
            <person name="Fulton B."/>
            <person name="Graves T."/>
            <person name="Wallis J."/>
            <person name="Puente X.S."/>
            <person name="Lopez-Otin C."/>
            <person name="Ordonez G.R."/>
            <person name="Eichler E.E."/>
            <person name="Chen L."/>
            <person name="Cheng Z."/>
            <person name="Deakin J.E."/>
            <person name="Alsop A."/>
            <person name="Thompson K."/>
            <person name="Kirby P."/>
            <person name="Papenfuss A.T."/>
            <person name="Wakefield M.J."/>
            <person name="Olender T."/>
            <person name="Lancet D."/>
            <person name="Huttley G.A."/>
            <person name="Smit A.F."/>
            <person name="Pask A."/>
            <person name="Temple-Smith P."/>
            <person name="Batzer M.A."/>
            <person name="Walker J.A."/>
            <person name="Konkel M.K."/>
            <person name="Harris R.S."/>
            <person name="Whittington C.M."/>
            <person name="Wong E.S."/>
            <person name="Gemmell N.J."/>
            <person name="Buschiazzo E."/>
            <person name="Vargas Jentzsch I.M."/>
            <person name="Merkel A."/>
            <person name="Schmitz J."/>
            <person name="Zemann A."/>
            <person name="Churakov G."/>
            <person name="Kriegs J.O."/>
            <person name="Brosius J."/>
            <person name="Murchison E.P."/>
            <person name="Sachidanandam R."/>
            <person name="Smith C."/>
            <person name="Hannon G.J."/>
            <person name="Tsend-Ayush E."/>
            <person name="McMillan D."/>
            <person name="Attenborough R."/>
            <person name="Rens W."/>
            <person name="Ferguson-Smith M."/>
            <person name="Lefevre C.M."/>
            <person name="Sharp J.A."/>
            <person name="Nicholas K.R."/>
            <person name="Ray D.A."/>
            <person name="Kube M."/>
            <person name="Reinhardt R."/>
            <person name="Pringle T.H."/>
            <person name="Taylor J."/>
            <person name="Jones R.C."/>
            <person name="Nixon B."/>
            <person name="Dacheux J.L."/>
            <person name="Niwa H."/>
            <person name="Sekita Y."/>
            <person name="Huang X."/>
            <person name="Stark A."/>
            <person name="Kheradpour P."/>
            <person name="Kellis M."/>
            <person name="Flicek P."/>
            <person name="Chen Y."/>
            <person name="Webber C."/>
            <person name="Hardison R."/>
            <person name="Nelson J."/>
            <person name="Hallsworth-Pepin K."/>
            <person name="Delehaunty K."/>
            <person name="Markovic C."/>
            <person name="Minx P."/>
            <person name="Feng Y."/>
            <person name="Kremitzki C."/>
            <person name="Mitreva M."/>
            <person name="Glasscock J."/>
            <person name="Wylie T."/>
            <person name="Wohldmann P."/>
            <person name="Thiru P."/>
            <person name="Nhan M.N."/>
            <person name="Pohl C.S."/>
            <person name="Smith S.M."/>
            <person name="Hou S."/>
            <person name="Nefedov M."/>
            <person name="de Jong P.J."/>
            <person name="Renfree M.B."/>
            <person name="Mardis E.R."/>
            <person name="Wilson R.K."/>
        </authorList>
    </citation>
    <scope>NUCLEOTIDE SEQUENCE [LARGE SCALE GENOMIC DNA]</scope>
    <source>
        <strain evidence="15 16">Glennie</strain>
    </source>
</reference>
<gene>
    <name evidence="15" type="primary">SERPINE1</name>
</gene>
<dbReference type="GO" id="GO:0071222">
    <property type="term" value="P:cellular response to lipopolysaccharide"/>
    <property type="evidence" value="ECO:0007669"/>
    <property type="project" value="Ensembl"/>
</dbReference>
<dbReference type="AlphaFoldDB" id="K7EAR8"/>
<dbReference type="OMA" id="QHKQTGA"/>
<dbReference type="GO" id="GO:0090399">
    <property type="term" value="P:replicative senescence"/>
    <property type="evidence" value="ECO:0007669"/>
    <property type="project" value="Ensembl"/>
</dbReference>
<evidence type="ECO:0000256" key="6">
    <source>
        <dbReference type="ARBA" id="ARBA00022900"/>
    </source>
</evidence>
<dbReference type="GeneID" id="100090599"/>
<dbReference type="InterPro" id="IPR023796">
    <property type="entry name" value="Serpin_dom"/>
</dbReference>
<reference evidence="15" key="3">
    <citation type="submission" date="2025-09" db="UniProtKB">
        <authorList>
            <consortium name="Ensembl"/>
        </authorList>
    </citation>
    <scope>IDENTIFICATION</scope>
    <source>
        <strain evidence="15">Glennie</strain>
    </source>
</reference>
<evidence type="ECO:0000256" key="3">
    <source>
        <dbReference type="ARBA" id="ARBA00022525"/>
    </source>
</evidence>
<dbReference type="Gene3D" id="2.30.39.10">
    <property type="entry name" value="Alpha-1-antitrypsin, domain 1"/>
    <property type="match status" value="1"/>
</dbReference>